<accession>A0A6J5NBN6</accession>
<sequence length="140" mass="16337">MPYEPSHDIPKYDFTKDLAYGEQGEQTVKNFLEALSAGSFEVKQDRHRNGRMVVETQQNPRGQGWKDSGINVTKATWWVYMFSPTAFVVIEVARLKRYLKLNHWEETDKKVFAPNSDNPTKGFLLMDYHIKELLSDSEYD</sequence>
<evidence type="ECO:0000313" key="1">
    <source>
        <dbReference type="EMBL" id="CAB4156283.1"/>
    </source>
</evidence>
<name>A0A6J5NBN6_9CAUD</name>
<organism evidence="1">
    <name type="scientific">uncultured Caudovirales phage</name>
    <dbReference type="NCBI Taxonomy" id="2100421"/>
    <lineage>
        <taxon>Viruses</taxon>
        <taxon>Duplodnaviria</taxon>
        <taxon>Heunggongvirae</taxon>
        <taxon>Uroviricota</taxon>
        <taxon>Caudoviricetes</taxon>
        <taxon>Peduoviridae</taxon>
        <taxon>Maltschvirus</taxon>
        <taxon>Maltschvirus maltsch</taxon>
    </lineage>
</organism>
<reference evidence="1" key="1">
    <citation type="submission" date="2020-04" db="EMBL/GenBank/DDBJ databases">
        <authorList>
            <person name="Chiriac C."/>
            <person name="Salcher M."/>
            <person name="Ghai R."/>
            <person name="Kavagutti S V."/>
        </authorList>
    </citation>
    <scope>NUCLEOTIDE SEQUENCE</scope>
</reference>
<gene>
    <name evidence="1" type="ORF">UFOVP668_46</name>
</gene>
<proteinExistence type="predicted"/>
<dbReference type="EMBL" id="LR796641">
    <property type="protein sequence ID" value="CAB4156283.1"/>
    <property type="molecule type" value="Genomic_DNA"/>
</dbReference>
<protein>
    <submittedName>
        <fullName evidence="1">Uncharacterized protein</fullName>
    </submittedName>
</protein>